<evidence type="ECO:0000256" key="1">
    <source>
        <dbReference type="SAM" id="MobiDB-lite"/>
    </source>
</evidence>
<gene>
    <name evidence="3" type="ORF">ACFQPC_10090</name>
</gene>
<name>A0ABW2IBX1_9BURK</name>
<feature type="chain" id="PRO_5045063729" description="Lipoprotein" evidence="2">
    <location>
        <begin position="21"/>
        <end position="168"/>
    </location>
</feature>
<proteinExistence type="predicted"/>
<dbReference type="EMBL" id="JBHTBU010000001">
    <property type="protein sequence ID" value="MFC7288386.1"/>
    <property type="molecule type" value="Genomic_DNA"/>
</dbReference>
<sequence>MKTMIAIMAAMAGLSGCASITGDTAQHVRVETVNQDGAVVAGAKCTMQNNFGTTSGDSGTQILTRRSSENLHVECKKDGYPDAQAAAISRANGGMWGNIIFGGGIGAVIDHNKGTAYTYPEWIRLVFGKVLTFDRFDDKTGQPSLAKEVPDGKQESSDIASAQQGQSN</sequence>
<comment type="caution">
    <text evidence="3">The sequence shown here is derived from an EMBL/GenBank/DDBJ whole genome shotgun (WGS) entry which is preliminary data.</text>
</comment>
<organism evidence="3 4">
    <name type="scientific">Herminiimonas glaciei</name>
    <dbReference type="NCBI Taxonomy" id="523788"/>
    <lineage>
        <taxon>Bacteria</taxon>
        <taxon>Pseudomonadati</taxon>
        <taxon>Pseudomonadota</taxon>
        <taxon>Betaproteobacteria</taxon>
        <taxon>Burkholderiales</taxon>
        <taxon>Oxalobacteraceae</taxon>
        <taxon>Herminiimonas</taxon>
    </lineage>
</organism>
<evidence type="ECO:0000256" key="2">
    <source>
        <dbReference type="SAM" id="SignalP"/>
    </source>
</evidence>
<reference evidence="4" key="1">
    <citation type="journal article" date="2019" name="Int. J. Syst. Evol. Microbiol.">
        <title>The Global Catalogue of Microorganisms (GCM) 10K type strain sequencing project: providing services to taxonomists for standard genome sequencing and annotation.</title>
        <authorList>
            <consortium name="The Broad Institute Genomics Platform"/>
            <consortium name="The Broad Institute Genome Sequencing Center for Infectious Disease"/>
            <person name="Wu L."/>
            <person name="Ma J."/>
        </authorList>
    </citation>
    <scope>NUCLEOTIDE SEQUENCE [LARGE SCALE GENOMIC DNA]</scope>
    <source>
        <strain evidence="4">KACC 12508</strain>
    </source>
</reference>
<evidence type="ECO:0000313" key="4">
    <source>
        <dbReference type="Proteomes" id="UP001596542"/>
    </source>
</evidence>
<keyword evidence="2" id="KW-0732">Signal</keyword>
<dbReference type="PROSITE" id="PS51257">
    <property type="entry name" value="PROKAR_LIPOPROTEIN"/>
    <property type="match status" value="1"/>
</dbReference>
<evidence type="ECO:0008006" key="5">
    <source>
        <dbReference type="Google" id="ProtNLM"/>
    </source>
</evidence>
<feature type="compositionally biased region" description="Polar residues" evidence="1">
    <location>
        <begin position="157"/>
        <end position="168"/>
    </location>
</feature>
<keyword evidence="4" id="KW-1185">Reference proteome</keyword>
<feature type="signal peptide" evidence="2">
    <location>
        <begin position="1"/>
        <end position="20"/>
    </location>
</feature>
<evidence type="ECO:0000313" key="3">
    <source>
        <dbReference type="EMBL" id="MFC7288386.1"/>
    </source>
</evidence>
<protein>
    <recommendedName>
        <fullName evidence="5">Lipoprotein</fullName>
    </recommendedName>
</protein>
<dbReference type="Proteomes" id="UP001596542">
    <property type="component" value="Unassembled WGS sequence"/>
</dbReference>
<accession>A0ABW2IBX1</accession>
<dbReference type="RefSeq" id="WP_382271722.1">
    <property type="nucleotide sequence ID" value="NZ_JBHTBU010000001.1"/>
</dbReference>
<feature type="region of interest" description="Disordered" evidence="1">
    <location>
        <begin position="138"/>
        <end position="168"/>
    </location>
</feature>